<evidence type="ECO:0000313" key="3">
    <source>
        <dbReference type="Proteomes" id="UP000516437"/>
    </source>
</evidence>
<keyword evidence="1" id="KW-0472">Membrane</keyword>
<dbReference type="PANTHER" id="PTHR37199">
    <property type="entry name" value="TRANSMEMBRANE PROTEIN"/>
    <property type="match status" value="1"/>
</dbReference>
<evidence type="ECO:0000256" key="1">
    <source>
        <dbReference type="SAM" id="Phobius"/>
    </source>
</evidence>
<protein>
    <recommendedName>
        <fullName evidence="4">Transmembrane protein</fullName>
    </recommendedName>
</protein>
<name>A0A6A1VIA4_9ROSI</name>
<dbReference type="OrthoDB" id="1106094at2759"/>
<keyword evidence="3" id="KW-1185">Reference proteome</keyword>
<sequence>MVRQPKEALISYGGVDDTGTHACLVFWIALVTGLALISIIIFSCADGGSRDKDSTADGAQCAAGCGAECGA</sequence>
<dbReference type="AlphaFoldDB" id="A0A6A1VIA4"/>
<keyword evidence="1" id="KW-0812">Transmembrane</keyword>
<keyword evidence="1" id="KW-1133">Transmembrane helix</keyword>
<feature type="transmembrane region" description="Helical" evidence="1">
    <location>
        <begin position="24"/>
        <end position="45"/>
    </location>
</feature>
<evidence type="ECO:0008006" key="4">
    <source>
        <dbReference type="Google" id="ProtNLM"/>
    </source>
</evidence>
<organism evidence="2 3">
    <name type="scientific">Morella rubra</name>
    <name type="common">Chinese bayberry</name>
    <dbReference type="NCBI Taxonomy" id="262757"/>
    <lineage>
        <taxon>Eukaryota</taxon>
        <taxon>Viridiplantae</taxon>
        <taxon>Streptophyta</taxon>
        <taxon>Embryophyta</taxon>
        <taxon>Tracheophyta</taxon>
        <taxon>Spermatophyta</taxon>
        <taxon>Magnoliopsida</taxon>
        <taxon>eudicotyledons</taxon>
        <taxon>Gunneridae</taxon>
        <taxon>Pentapetalae</taxon>
        <taxon>rosids</taxon>
        <taxon>fabids</taxon>
        <taxon>Fagales</taxon>
        <taxon>Myricaceae</taxon>
        <taxon>Morella</taxon>
    </lineage>
</organism>
<gene>
    <name evidence="2" type="ORF">CJ030_MR5G001028</name>
</gene>
<dbReference type="Proteomes" id="UP000516437">
    <property type="component" value="Chromosome 5"/>
</dbReference>
<accession>A0A6A1VIA4</accession>
<evidence type="ECO:0000313" key="2">
    <source>
        <dbReference type="EMBL" id="KAB1212494.1"/>
    </source>
</evidence>
<dbReference type="EMBL" id="RXIC02000023">
    <property type="protein sequence ID" value="KAB1212494.1"/>
    <property type="molecule type" value="Genomic_DNA"/>
</dbReference>
<comment type="caution">
    <text evidence="2">The sequence shown here is derived from an EMBL/GenBank/DDBJ whole genome shotgun (WGS) entry which is preliminary data.</text>
</comment>
<proteinExistence type="predicted"/>
<dbReference type="PANTHER" id="PTHR37199:SF5">
    <property type="entry name" value="TRANSMEMBRANE PROTEIN"/>
    <property type="match status" value="1"/>
</dbReference>
<reference evidence="2 3" key="1">
    <citation type="journal article" date="2019" name="Plant Biotechnol. J.">
        <title>The red bayberry genome and genetic basis of sex determination.</title>
        <authorList>
            <person name="Jia H.M."/>
            <person name="Jia H.J."/>
            <person name="Cai Q.L."/>
            <person name="Wang Y."/>
            <person name="Zhao H.B."/>
            <person name="Yang W.F."/>
            <person name="Wang G.Y."/>
            <person name="Li Y.H."/>
            <person name="Zhan D.L."/>
            <person name="Shen Y.T."/>
            <person name="Niu Q.F."/>
            <person name="Chang L."/>
            <person name="Qiu J."/>
            <person name="Zhao L."/>
            <person name="Xie H.B."/>
            <person name="Fu W.Y."/>
            <person name="Jin J."/>
            <person name="Li X.W."/>
            <person name="Jiao Y."/>
            <person name="Zhou C.C."/>
            <person name="Tu T."/>
            <person name="Chai C.Y."/>
            <person name="Gao J.L."/>
            <person name="Fan L.J."/>
            <person name="van de Weg E."/>
            <person name="Wang J.Y."/>
            <person name="Gao Z.S."/>
        </authorList>
    </citation>
    <scope>NUCLEOTIDE SEQUENCE [LARGE SCALE GENOMIC DNA]</scope>
    <source>
        <tissue evidence="2">Leaves</tissue>
    </source>
</reference>